<dbReference type="FunFam" id="3.40.50.2300:FF:000018">
    <property type="entry name" value="DNA-binding transcriptional regulator NtrC"/>
    <property type="match status" value="1"/>
</dbReference>
<dbReference type="GO" id="GO:0000160">
    <property type="term" value="P:phosphorelay signal transduction system"/>
    <property type="evidence" value="ECO:0007669"/>
    <property type="project" value="UniProtKB-KW"/>
</dbReference>
<dbReference type="CDD" id="cd00009">
    <property type="entry name" value="AAA"/>
    <property type="match status" value="1"/>
</dbReference>
<organism evidence="12 13">
    <name type="scientific">Humitalea rosea</name>
    <dbReference type="NCBI Taxonomy" id="990373"/>
    <lineage>
        <taxon>Bacteria</taxon>
        <taxon>Pseudomonadati</taxon>
        <taxon>Pseudomonadota</taxon>
        <taxon>Alphaproteobacteria</taxon>
        <taxon>Acetobacterales</taxon>
        <taxon>Roseomonadaceae</taxon>
        <taxon>Humitalea</taxon>
    </lineage>
</organism>
<keyword evidence="3" id="KW-0067">ATP-binding</keyword>
<dbReference type="GO" id="GO:0043565">
    <property type="term" value="F:sequence-specific DNA binding"/>
    <property type="evidence" value="ECO:0007669"/>
    <property type="project" value="InterPro"/>
</dbReference>
<dbReference type="AlphaFoldDB" id="A0A2W7IPM9"/>
<dbReference type="InterPro" id="IPR001789">
    <property type="entry name" value="Sig_transdc_resp-reg_receiver"/>
</dbReference>
<keyword evidence="8" id="KW-0804">Transcription</keyword>
<evidence type="ECO:0000256" key="7">
    <source>
        <dbReference type="ARBA" id="ARBA00023159"/>
    </source>
</evidence>
<dbReference type="Gene3D" id="3.40.50.300">
    <property type="entry name" value="P-loop containing nucleotide triphosphate hydrolases"/>
    <property type="match status" value="1"/>
</dbReference>
<dbReference type="Gene3D" id="1.10.8.60">
    <property type="match status" value="1"/>
</dbReference>
<protein>
    <submittedName>
        <fullName evidence="12">DNA-binding NtrC family response regulator</fullName>
    </submittedName>
</protein>
<dbReference type="InterPro" id="IPR009057">
    <property type="entry name" value="Homeodomain-like_sf"/>
</dbReference>
<dbReference type="SMART" id="SM00382">
    <property type="entry name" value="AAA"/>
    <property type="match status" value="1"/>
</dbReference>
<dbReference type="OrthoDB" id="9770562at2"/>
<dbReference type="PROSITE" id="PS00675">
    <property type="entry name" value="SIGMA54_INTERACT_1"/>
    <property type="match status" value="1"/>
</dbReference>
<keyword evidence="5" id="KW-0805">Transcription regulation</keyword>
<dbReference type="InterPro" id="IPR025943">
    <property type="entry name" value="Sigma_54_int_dom_ATP-bd_2"/>
</dbReference>
<dbReference type="GO" id="GO:0005524">
    <property type="term" value="F:ATP binding"/>
    <property type="evidence" value="ECO:0007669"/>
    <property type="project" value="UniProtKB-KW"/>
</dbReference>
<dbReference type="InterPro" id="IPR058031">
    <property type="entry name" value="AAA_lid_NorR"/>
</dbReference>
<feature type="modified residue" description="4-aspartylphosphate" evidence="9">
    <location>
        <position position="53"/>
    </location>
</feature>
<dbReference type="Pfam" id="PF02954">
    <property type="entry name" value="HTH_8"/>
    <property type="match status" value="1"/>
</dbReference>
<dbReference type="Proteomes" id="UP000249688">
    <property type="component" value="Unassembled WGS sequence"/>
</dbReference>
<accession>A0A2W7IPM9</accession>
<reference evidence="12 13" key="1">
    <citation type="submission" date="2018-06" db="EMBL/GenBank/DDBJ databases">
        <title>Genomic Encyclopedia of Archaeal and Bacterial Type Strains, Phase II (KMG-II): from individual species to whole genera.</title>
        <authorList>
            <person name="Goeker M."/>
        </authorList>
    </citation>
    <scope>NUCLEOTIDE SEQUENCE [LARGE SCALE GENOMIC DNA]</scope>
    <source>
        <strain evidence="12 13">DSM 24525</strain>
    </source>
</reference>
<dbReference type="Pfam" id="PF00158">
    <property type="entry name" value="Sigma54_activat"/>
    <property type="match status" value="1"/>
</dbReference>
<keyword evidence="2" id="KW-0547">Nucleotide-binding</keyword>
<evidence type="ECO:0000313" key="13">
    <source>
        <dbReference type="Proteomes" id="UP000249688"/>
    </source>
</evidence>
<comment type="caution">
    <text evidence="12">The sequence shown here is derived from an EMBL/GenBank/DDBJ whole genome shotgun (WGS) entry which is preliminary data.</text>
</comment>
<dbReference type="InterPro" id="IPR002078">
    <property type="entry name" value="Sigma_54_int"/>
</dbReference>
<dbReference type="InterPro" id="IPR011006">
    <property type="entry name" value="CheY-like_superfamily"/>
</dbReference>
<evidence type="ECO:0000256" key="1">
    <source>
        <dbReference type="ARBA" id="ARBA00022553"/>
    </source>
</evidence>
<dbReference type="InterPro" id="IPR002197">
    <property type="entry name" value="HTH_Fis"/>
</dbReference>
<dbReference type="SUPFAM" id="SSF52540">
    <property type="entry name" value="P-loop containing nucleoside triphosphate hydrolases"/>
    <property type="match status" value="1"/>
</dbReference>
<evidence type="ECO:0000259" key="10">
    <source>
        <dbReference type="PROSITE" id="PS50045"/>
    </source>
</evidence>
<dbReference type="EMBL" id="QKYU01000003">
    <property type="protein sequence ID" value="PZW49202.1"/>
    <property type="molecule type" value="Genomic_DNA"/>
</dbReference>
<dbReference type="GO" id="GO:0006355">
    <property type="term" value="P:regulation of DNA-templated transcription"/>
    <property type="evidence" value="ECO:0007669"/>
    <property type="project" value="InterPro"/>
</dbReference>
<keyword evidence="4" id="KW-0902">Two-component regulatory system</keyword>
<dbReference type="InterPro" id="IPR027417">
    <property type="entry name" value="P-loop_NTPase"/>
</dbReference>
<dbReference type="Pfam" id="PF25601">
    <property type="entry name" value="AAA_lid_14"/>
    <property type="match status" value="1"/>
</dbReference>
<dbReference type="PROSITE" id="PS00676">
    <property type="entry name" value="SIGMA54_INTERACT_2"/>
    <property type="match status" value="1"/>
</dbReference>
<feature type="domain" description="Sigma-54 factor interaction" evidence="10">
    <location>
        <begin position="143"/>
        <end position="372"/>
    </location>
</feature>
<dbReference type="InterPro" id="IPR025944">
    <property type="entry name" value="Sigma_54_int_dom_CS"/>
</dbReference>
<evidence type="ECO:0000256" key="5">
    <source>
        <dbReference type="ARBA" id="ARBA00023015"/>
    </source>
</evidence>
<dbReference type="PRINTS" id="PR01590">
    <property type="entry name" value="HTHFIS"/>
</dbReference>
<keyword evidence="13" id="KW-1185">Reference proteome</keyword>
<proteinExistence type="predicted"/>
<keyword evidence="6 12" id="KW-0238">DNA-binding</keyword>
<evidence type="ECO:0000256" key="9">
    <source>
        <dbReference type="PROSITE-ProRule" id="PRU00169"/>
    </source>
</evidence>
<evidence type="ECO:0000259" key="11">
    <source>
        <dbReference type="PROSITE" id="PS50110"/>
    </source>
</evidence>
<dbReference type="Pfam" id="PF00072">
    <property type="entry name" value="Response_reg"/>
    <property type="match status" value="1"/>
</dbReference>
<evidence type="ECO:0000256" key="6">
    <source>
        <dbReference type="ARBA" id="ARBA00023125"/>
    </source>
</evidence>
<evidence type="ECO:0000256" key="8">
    <source>
        <dbReference type="ARBA" id="ARBA00023163"/>
    </source>
</evidence>
<sequence>MPRPILIIDDEARLAEVIAVALRQRGFATHFVDSAAKALAWLDEGNPSLVLTDLRMPGMDGRALLQRLQAARPELPVIVMTAYASVRDAVALVQDGAFDYISKPFEMEDVVATIGRALKLQEAEAENARLRQELEQNYDFGSLIGTSPPFQAVLQGVAEVCASRATVLLQGESGTGKELVARAIHRNSPRRHKPFVALNCAAIPEALLESELFGHVKGAFSGAVAARQGRFAVADGGTLFLDEIGDMPLALQAKVLRAVQEQTFEPVGSSRTVTVDIRFIAATHQDLRRRVEQGAFREDLYYRLNVFPIQVPVLRDRIGDLEVLALHFLKRHAASMGKRLDGFSRAALAAMTAYAWPGNIRELQNCVERAVIVARGTGVEVTDLPPYLFERRPPIGQGVALGQAAGGAVNLEAELARIERALLTEALRTTGGVQARAAELLGITERSLWHRIKKLEIRITRTTD</sequence>
<evidence type="ECO:0000313" key="12">
    <source>
        <dbReference type="EMBL" id="PZW49202.1"/>
    </source>
</evidence>
<dbReference type="PROSITE" id="PS50045">
    <property type="entry name" value="SIGMA54_INTERACT_4"/>
    <property type="match status" value="1"/>
</dbReference>
<dbReference type="RefSeq" id="WP_111396901.1">
    <property type="nucleotide sequence ID" value="NZ_QKYU01000003.1"/>
</dbReference>
<evidence type="ECO:0000256" key="4">
    <source>
        <dbReference type="ARBA" id="ARBA00023012"/>
    </source>
</evidence>
<dbReference type="PANTHER" id="PTHR32071">
    <property type="entry name" value="TRANSCRIPTIONAL REGULATORY PROTEIN"/>
    <property type="match status" value="1"/>
</dbReference>
<keyword evidence="1 9" id="KW-0597">Phosphoprotein</keyword>
<evidence type="ECO:0000256" key="3">
    <source>
        <dbReference type="ARBA" id="ARBA00022840"/>
    </source>
</evidence>
<evidence type="ECO:0000256" key="2">
    <source>
        <dbReference type="ARBA" id="ARBA00022741"/>
    </source>
</evidence>
<dbReference type="SUPFAM" id="SSF46689">
    <property type="entry name" value="Homeodomain-like"/>
    <property type="match status" value="1"/>
</dbReference>
<dbReference type="PROSITE" id="PS00688">
    <property type="entry name" value="SIGMA54_INTERACT_3"/>
    <property type="match status" value="1"/>
</dbReference>
<dbReference type="SMART" id="SM00448">
    <property type="entry name" value="REC"/>
    <property type="match status" value="1"/>
</dbReference>
<gene>
    <name evidence="12" type="ORF">C8P66_103229</name>
</gene>
<dbReference type="Gene3D" id="3.40.50.2300">
    <property type="match status" value="1"/>
</dbReference>
<name>A0A2W7IPM9_9PROT</name>
<dbReference type="InterPro" id="IPR025662">
    <property type="entry name" value="Sigma_54_int_dom_ATP-bd_1"/>
</dbReference>
<dbReference type="PROSITE" id="PS50110">
    <property type="entry name" value="RESPONSE_REGULATORY"/>
    <property type="match status" value="1"/>
</dbReference>
<dbReference type="FunFam" id="3.40.50.300:FF:000006">
    <property type="entry name" value="DNA-binding transcriptional regulator NtrC"/>
    <property type="match status" value="1"/>
</dbReference>
<dbReference type="Gene3D" id="1.10.10.60">
    <property type="entry name" value="Homeodomain-like"/>
    <property type="match status" value="1"/>
</dbReference>
<dbReference type="InterPro" id="IPR003593">
    <property type="entry name" value="AAA+_ATPase"/>
</dbReference>
<feature type="domain" description="Response regulatory" evidence="11">
    <location>
        <begin position="4"/>
        <end position="118"/>
    </location>
</feature>
<dbReference type="SUPFAM" id="SSF52172">
    <property type="entry name" value="CheY-like"/>
    <property type="match status" value="1"/>
</dbReference>
<keyword evidence="7" id="KW-0010">Activator</keyword>